<dbReference type="EMBL" id="UHIC01000001">
    <property type="protein sequence ID" value="SUO95275.1"/>
    <property type="molecule type" value="Genomic_DNA"/>
</dbReference>
<protein>
    <submittedName>
        <fullName evidence="2">Uncharacterized protein</fullName>
    </submittedName>
</protein>
<evidence type="ECO:0000313" key="2">
    <source>
        <dbReference type="EMBL" id="SUO95275.1"/>
    </source>
</evidence>
<evidence type="ECO:0000313" key="3">
    <source>
        <dbReference type="Proteomes" id="UP000254601"/>
    </source>
</evidence>
<keyword evidence="3" id="KW-1185">Reference proteome</keyword>
<dbReference type="Proteomes" id="UP000254601">
    <property type="component" value="Unassembled WGS sequence"/>
</dbReference>
<dbReference type="RefSeq" id="WP_072576174.1">
    <property type="nucleotide sequence ID" value="NZ_LWHB01000054.1"/>
</dbReference>
<feature type="signal peptide" evidence="1">
    <location>
        <begin position="1"/>
        <end position="17"/>
    </location>
</feature>
<sequence>MKKLALALLLCVSLVHAETFKDIVKKHGKELEVLVKEAKNCKKIADILDANSSNKEAVNKLLTCAKPLNKAWESWEKEAWMAAQSLTDKQKQALLNNPNSKETKFITNLAEYGVNYAVVITVAQKWTDKHK</sequence>
<proteinExistence type="predicted"/>
<name>A0A380MRT5_9GAMM</name>
<accession>A0A380MRT5</accession>
<evidence type="ECO:0000256" key="1">
    <source>
        <dbReference type="SAM" id="SignalP"/>
    </source>
</evidence>
<feature type="chain" id="PRO_5016772135" evidence="1">
    <location>
        <begin position="18"/>
        <end position="131"/>
    </location>
</feature>
<keyword evidence="1" id="KW-0732">Signal</keyword>
<dbReference type="AlphaFoldDB" id="A0A380MRT5"/>
<organism evidence="2 3">
    <name type="scientific">Suttonella ornithocola</name>
    <dbReference type="NCBI Taxonomy" id="279832"/>
    <lineage>
        <taxon>Bacteria</taxon>
        <taxon>Pseudomonadati</taxon>
        <taxon>Pseudomonadota</taxon>
        <taxon>Gammaproteobacteria</taxon>
        <taxon>Cardiobacteriales</taxon>
        <taxon>Cardiobacteriaceae</taxon>
        <taxon>Suttonella</taxon>
    </lineage>
</organism>
<reference evidence="2 3" key="1">
    <citation type="submission" date="2018-06" db="EMBL/GenBank/DDBJ databases">
        <authorList>
            <consortium name="Pathogen Informatics"/>
            <person name="Doyle S."/>
        </authorList>
    </citation>
    <scope>NUCLEOTIDE SEQUENCE [LARGE SCALE GENOMIC DNA]</scope>
    <source>
        <strain evidence="2 3">NCTC13337</strain>
    </source>
</reference>
<gene>
    <name evidence="2" type="ORF">NCTC13337_01190</name>
</gene>